<evidence type="ECO:0000256" key="4">
    <source>
        <dbReference type="PROSITE-ProRule" id="PRU00050"/>
    </source>
</evidence>
<feature type="active site" evidence="4">
    <location>
        <position position="19"/>
    </location>
</feature>
<protein>
    <recommendedName>
        <fullName evidence="2">protein-glutamate methylesterase</fullName>
        <ecNumber evidence="2">3.1.1.61</ecNumber>
    </recommendedName>
</protein>
<dbReference type="PANTHER" id="PTHR42872">
    <property type="entry name" value="PROTEIN-GLUTAMATE METHYLESTERASE/PROTEIN-GLUTAMINE GLUTAMINASE"/>
    <property type="match status" value="1"/>
</dbReference>
<comment type="caution">
    <text evidence="6">The sequence shown here is derived from an EMBL/GenBank/DDBJ whole genome shotgun (WGS) entry which is preliminary data.</text>
</comment>
<dbReference type="CDD" id="cd16433">
    <property type="entry name" value="CheB"/>
    <property type="match status" value="1"/>
</dbReference>
<dbReference type="GO" id="GO:0005737">
    <property type="term" value="C:cytoplasm"/>
    <property type="evidence" value="ECO:0007669"/>
    <property type="project" value="InterPro"/>
</dbReference>
<evidence type="ECO:0000259" key="5">
    <source>
        <dbReference type="PROSITE" id="PS50122"/>
    </source>
</evidence>
<evidence type="ECO:0000313" key="6">
    <source>
        <dbReference type="EMBL" id="ORV70186.1"/>
    </source>
</evidence>
<dbReference type="Proteomes" id="UP000193928">
    <property type="component" value="Unassembled WGS sequence"/>
</dbReference>
<dbReference type="PANTHER" id="PTHR42872:SF6">
    <property type="entry name" value="PROTEIN-GLUTAMATE METHYLESTERASE_PROTEIN-GLUTAMINE GLUTAMINASE"/>
    <property type="match status" value="1"/>
</dbReference>
<evidence type="ECO:0000256" key="1">
    <source>
        <dbReference type="ARBA" id="ARBA00022801"/>
    </source>
</evidence>
<dbReference type="AlphaFoldDB" id="A0A1X1VMA8"/>
<comment type="catalytic activity">
    <reaction evidence="3">
        <text>[protein]-L-glutamate 5-O-methyl ester + H2O = L-glutamyl-[protein] + methanol + H(+)</text>
        <dbReference type="Rhea" id="RHEA:23236"/>
        <dbReference type="Rhea" id="RHEA-COMP:10208"/>
        <dbReference type="Rhea" id="RHEA-COMP:10311"/>
        <dbReference type="ChEBI" id="CHEBI:15377"/>
        <dbReference type="ChEBI" id="CHEBI:15378"/>
        <dbReference type="ChEBI" id="CHEBI:17790"/>
        <dbReference type="ChEBI" id="CHEBI:29973"/>
        <dbReference type="ChEBI" id="CHEBI:82795"/>
        <dbReference type="EC" id="3.1.1.61"/>
    </reaction>
</comment>
<dbReference type="EMBL" id="LQOY01000229">
    <property type="protein sequence ID" value="ORV70186.1"/>
    <property type="molecule type" value="Genomic_DNA"/>
</dbReference>
<gene>
    <name evidence="6" type="ORF">AWC08_05780</name>
</gene>
<dbReference type="InterPro" id="IPR035909">
    <property type="entry name" value="CheB_C"/>
</dbReference>
<feature type="domain" description="CheB-type methylesterase" evidence="5">
    <location>
        <begin position="9"/>
        <end position="196"/>
    </location>
</feature>
<evidence type="ECO:0000256" key="2">
    <source>
        <dbReference type="ARBA" id="ARBA00039140"/>
    </source>
</evidence>
<dbReference type="InterPro" id="IPR000673">
    <property type="entry name" value="Sig_transdc_resp-reg_Me-estase"/>
</dbReference>
<dbReference type="SUPFAM" id="SSF52738">
    <property type="entry name" value="Methylesterase CheB, C-terminal domain"/>
    <property type="match status" value="1"/>
</dbReference>
<proteinExistence type="predicted"/>
<dbReference type="PIRSF" id="PIRSF036461">
    <property type="entry name" value="Chmtx_methlestr"/>
    <property type="match status" value="1"/>
</dbReference>
<dbReference type="PROSITE" id="PS50122">
    <property type="entry name" value="CHEB"/>
    <property type="match status" value="1"/>
</dbReference>
<feature type="active site" evidence="4">
    <location>
        <position position="46"/>
    </location>
</feature>
<keyword evidence="1 4" id="KW-0378">Hydrolase</keyword>
<keyword evidence="4" id="KW-0145">Chemotaxis</keyword>
<sequence>MRVSNESGGLAGVVAIGASAGGVEALTQLAAGLPADLPYAFLVTLHLPPTAPSVLARIVDRRGPLPAVTAEQGTELEPAHIYVAVPDYHLLVDDHRVVLSRGPTENGHRPAINALFRSVALSFGPRAIGVLLSGVLDDGVSGLGTIQARGGVTIGQTPDDALFPAMPTNAATAGVLDHQVSAADVGTLLKELARRDTTRTNTEPDITLELENRIAMASHLATQFDAADLGPASGYTCPDCNGSLSALGDHHFRCRVGHAWSPESLLAARDDEVETALWVALRSLREKAGLARKLADRVGHGLMHRRYTQIADEADRALAVLSERLGSLTTNHGDAVG</sequence>
<organism evidence="6 7">
    <name type="scientific">Mycobacterium gordonae</name>
    <dbReference type="NCBI Taxonomy" id="1778"/>
    <lineage>
        <taxon>Bacteria</taxon>
        <taxon>Bacillati</taxon>
        <taxon>Actinomycetota</taxon>
        <taxon>Actinomycetes</taxon>
        <taxon>Mycobacteriales</taxon>
        <taxon>Mycobacteriaceae</taxon>
        <taxon>Mycobacterium</taxon>
    </lineage>
</organism>
<dbReference type="Pfam" id="PF01339">
    <property type="entry name" value="CheB_methylest"/>
    <property type="match status" value="1"/>
</dbReference>
<evidence type="ECO:0000256" key="3">
    <source>
        <dbReference type="ARBA" id="ARBA00048267"/>
    </source>
</evidence>
<dbReference type="InterPro" id="IPR011247">
    <property type="entry name" value="Chemotax_prot-Glu_Me-esterase"/>
</dbReference>
<dbReference type="GO" id="GO:0000156">
    <property type="term" value="F:phosphorelay response regulator activity"/>
    <property type="evidence" value="ECO:0007669"/>
    <property type="project" value="InterPro"/>
</dbReference>
<accession>A0A1X1VMA8</accession>
<dbReference type="GO" id="GO:0008984">
    <property type="term" value="F:protein-glutamate methylesterase activity"/>
    <property type="evidence" value="ECO:0007669"/>
    <property type="project" value="UniProtKB-EC"/>
</dbReference>
<reference evidence="6 7" key="1">
    <citation type="submission" date="2016-01" db="EMBL/GenBank/DDBJ databases">
        <title>The new phylogeny of the genus Mycobacterium.</title>
        <authorList>
            <person name="Tarcisio F."/>
            <person name="Conor M."/>
            <person name="Antonella G."/>
            <person name="Elisabetta G."/>
            <person name="Giulia F.S."/>
            <person name="Sara T."/>
            <person name="Anna F."/>
            <person name="Clotilde B."/>
            <person name="Roberto B."/>
            <person name="Veronica D.S."/>
            <person name="Fabio R."/>
            <person name="Monica P."/>
            <person name="Olivier J."/>
            <person name="Enrico T."/>
            <person name="Nicola S."/>
        </authorList>
    </citation>
    <scope>NUCLEOTIDE SEQUENCE [LARGE SCALE GENOMIC DNA]</scope>
    <source>
        <strain evidence="6 7">DSM 44160</strain>
    </source>
</reference>
<dbReference type="GO" id="GO:0006935">
    <property type="term" value="P:chemotaxis"/>
    <property type="evidence" value="ECO:0007669"/>
    <property type="project" value="UniProtKB-UniRule"/>
</dbReference>
<feature type="active site" evidence="4">
    <location>
        <position position="138"/>
    </location>
</feature>
<evidence type="ECO:0000313" key="7">
    <source>
        <dbReference type="Proteomes" id="UP000193928"/>
    </source>
</evidence>
<dbReference type="EC" id="3.1.1.61" evidence="2"/>
<name>A0A1X1VMA8_MYCGO</name>
<keyword evidence="7" id="KW-1185">Reference proteome</keyword>
<dbReference type="Gene3D" id="3.40.50.180">
    <property type="entry name" value="Methylesterase CheB, C-terminal domain"/>
    <property type="match status" value="1"/>
</dbReference>